<sequence length="227" mass="25509">MGREFSLCERAGSKIENNRKILDKALKVQKTLKDMHKTLTDTIVMTSDGAISKEVLDVIPKMLMPGFLSSRFFIRLILIIYVGAGFYLSAELAEFDIPTAYEELMGVLKMARIMLQAKERMLSSTVALFASTKERAEREKFLPGKVLLPDRPKEFSSPTKSKTESCIYYICISAHIGFILHALMITAKSTFAENNLPICPEVATEKIRLADRKSTRDLSCEEVAGSW</sequence>
<evidence type="ECO:0000313" key="2">
    <source>
        <dbReference type="EMBL" id="CAI2183054.1"/>
    </source>
</evidence>
<comment type="caution">
    <text evidence="2">The sequence shown here is derived from an EMBL/GenBank/DDBJ whole genome shotgun (WGS) entry which is preliminary data.</text>
</comment>
<keyword evidence="1" id="KW-0472">Membrane</keyword>
<evidence type="ECO:0000256" key="1">
    <source>
        <dbReference type="SAM" id="Phobius"/>
    </source>
</evidence>
<dbReference type="AlphaFoldDB" id="A0A9W4SWC2"/>
<name>A0A9W4SWC2_9GLOM</name>
<proteinExistence type="predicted"/>
<keyword evidence="3" id="KW-1185">Reference proteome</keyword>
<keyword evidence="1" id="KW-0812">Transmembrane</keyword>
<organism evidence="2 3">
    <name type="scientific">Funneliformis geosporum</name>
    <dbReference type="NCBI Taxonomy" id="1117311"/>
    <lineage>
        <taxon>Eukaryota</taxon>
        <taxon>Fungi</taxon>
        <taxon>Fungi incertae sedis</taxon>
        <taxon>Mucoromycota</taxon>
        <taxon>Glomeromycotina</taxon>
        <taxon>Glomeromycetes</taxon>
        <taxon>Glomerales</taxon>
        <taxon>Glomeraceae</taxon>
        <taxon>Funneliformis</taxon>
    </lineage>
</organism>
<feature type="transmembrane region" description="Helical" evidence="1">
    <location>
        <begin position="72"/>
        <end position="90"/>
    </location>
</feature>
<protein>
    <submittedName>
        <fullName evidence="2">3792_t:CDS:1</fullName>
    </submittedName>
</protein>
<reference evidence="2" key="1">
    <citation type="submission" date="2022-08" db="EMBL/GenBank/DDBJ databases">
        <authorList>
            <person name="Kallberg Y."/>
            <person name="Tangrot J."/>
            <person name="Rosling A."/>
        </authorList>
    </citation>
    <scope>NUCLEOTIDE SEQUENCE</scope>
    <source>
        <strain evidence="2">Wild A</strain>
    </source>
</reference>
<feature type="transmembrane region" description="Helical" evidence="1">
    <location>
        <begin position="167"/>
        <end position="187"/>
    </location>
</feature>
<dbReference type="EMBL" id="CAMKVN010002915">
    <property type="protein sequence ID" value="CAI2183054.1"/>
    <property type="molecule type" value="Genomic_DNA"/>
</dbReference>
<accession>A0A9W4SWC2</accession>
<keyword evidence="1" id="KW-1133">Transmembrane helix</keyword>
<gene>
    <name evidence="2" type="ORF">FWILDA_LOCUS10886</name>
</gene>
<dbReference type="OrthoDB" id="2401718at2759"/>
<dbReference type="Proteomes" id="UP001153678">
    <property type="component" value="Unassembled WGS sequence"/>
</dbReference>
<evidence type="ECO:0000313" key="3">
    <source>
        <dbReference type="Proteomes" id="UP001153678"/>
    </source>
</evidence>